<dbReference type="Proteomes" id="UP000215043">
    <property type="component" value="Chromosome"/>
</dbReference>
<dbReference type="Proteomes" id="UP000029737">
    <property type="component" value="Unassembled WGS sequence"/>
</dbReference>
<evidence type="ECO:0000313" key="4">
    <source>
        <dbReference type="Proteomes" id="UP000215043"/>
    </source>
</evidence>
<protein>
    <submittedName>
        <fullName evidence="1">Uncharacterized protein</fullName>
    </submittedName>
</protein>
<accession>A0A099CZX6</accession>
<dbReference type="InterPro" id="IPR028957">
    <property type="entry name" value="Imm50"/>
</dbReference>
<organism evidence="1 4">
    <name type="scientific">Actinopolyspora erythraea</name>
    <dbReference type="NCBI Taxonomy" id="414996"/>
    <lineage>
        <taxon>Bacteria</taxon>
        <taxon>Bacillati</taxon>
        <taxon>Actinomycetota</taxon>
        <taxon>Actinomycetes</taxon>
        <taxon>Actinopolysporales</taxon>
        <taxon>Actinopolysporaceae</taxon>
        <taxon>Actinopolyspora</taxon>
    </lineage>
</organism>
<evidence type="ECO:0000313" key="3">
    <source>
        <dbReference type="Proteomes" id="UP000029737"/>
    </source>
</evidence>
<dbReference type="Pfam" id="PF15594">
    <property type="entry name" value="Imm50"/>
    <property type="match status" value="1"/>
</dbReference>
<proteinExistence type="predicted"/>
<dbReference type="AlphaFoldDB" id="A0A099CZX6"/>
<sequence>MLKGRATTVLFGEQVTMSWLDAVDDTTELKKLYGGKTPSLEGVELHEVKLRQGKEGVSLRFDLAEFPDAPPENWARKEHNTVQLTVRFVGSSTSRFADVGSTLFRIFT</sequence>
<name>A0A099CZX6_9ACTN</name>
<reference evidence="1 4" key="2">
    <citation type="submission" date="2017-08" db="EMBL/GenBank/DDBJ databases">
        <title>The complete genome sequence of moderately halophilic actinomycete Actinopolyspora erythraea YIM 90600, the producer of novel erythromycin, novel actinopolysporins A-C and tubercidin.</title>
        <authorList>
            <person name="Yin M."/>
            <person name="Tang S."/>
        </authorList>
    </citation>
    <scope>NUCLEOTIDE SEQUENCE [LARGE SCALE GENOMIC DNA]</scope>
    <source>
        <strain evidence="1 4">YIM 90600</strain>
    </source>
</reference>
<keyword evidence="3" id="KW-1185">Reference proteome</keyword>
<dbReference type="EMBL" id="JPMV01000044">
    <property type="protein sequence ID" value="KGI79498.1"/>
    <property type="molecule type" value="Genomic_DNA"/>
</dbReference>
<gene>
    <name evidence="1" type="ORF">CDG81_16990</name>
    <name evidence="2" type="ORF">IL38_23120</name>
</gene>
<dbReference type="HOGENOM" id="CLU_2191305_0_0_11"/>
<evidence type="ECO:0000313" key="1">
    <source>
        <dbReference type="EMBL" id="ASU79685.1"/>
    </source>
</evidence>
<evidence type="ECO:0000313" key="2">
    <source>
        <dbReference type="EMBL" id="KGI79498.1"/>
    </source>
</evidence>
<dbReference type="EMBL" id="CP022752">
    <property type="protein sequence ID" value="ASU79685.1"/>
    <property type="molecule type" value="Genomic_DNA"/>
</dbReference>
<reference evidence="2 3" key="1">
    <citation type="journal article" date="2014" name="PLoS ONE">
        <title>Identification and Characterization of a New Erythromycin Biosynthetic Gene Cluster in Actinopolyspora erythraea YIM90600, a Novel Erythronolide-Producing Halophilic Actinomycete Isolated from Salt Field.</title>
        <authorList>
            <person name="Chen D."/>
            <person name="Feng J."/>
            <person name="Huang L."/>
            <person name="Zhang Q."/>
            <person name="Wu J."/>
            <person name="Zhu X."/>
            <person name="Duan Y."/>
            <person name="Xu Z."/>
        </authorList>
    </citation>
    <scope>NUCLEOTIDE SEQUENCE [LARGE SCALE GENOMIC DNA]</scope>
    <source>
        <strain evidence="2 3">YIM90600</strain>
    </source>
</reference>
<dbReference type="KEGG" id="aey:CDG81_16990"/>